<dbReference type="Gene3D" id="3.30.1490.190">
    <property type="match status" value="1"/>
</dbReference>
<dbReference type="InterPro" id="IPR002481">
    <property type="entry name" value="FUR"/>
</dbReference>
<keyword evidence="5" id="KW-0238">DNA-binding</keyword>
<dbReference type="InterPro" id="IPR036390">
    <property type="entry name" value="WH_DNA-bd_sf"/>
</dbReference>
<dbReference type="RefSeq" id="WP_035147918.1">
    <property type="nucleotide sequence ID" value="NZ_JAAZWO010000004.1"/>
</dbReference>
<dbReference type="CDD" id="cd07153">
    <property type="entry name" value="Fur_like"/>
    <property type="match status" value="1"/>
</dbReference>
<dbReference type="PANTHER" id="PTHR33202:SF8">
    <property type="entry name" value="PEROXIDE-RESPONSIVE REPRESSOR PERR"/>
    <property type="match status" value="1"/>
</dbReference>
<evidence type="ECO:0000313" key="8">
    <source>
        <dbReference type="EMBL" id="MBC2397132.1"/>
    </source>
</evidence>
<feature type="binding site" evidence="7">
    <location>
        <position position="91"/>
    </location>
    <ligand>
        <name>Zn(2+)</name>
        <dbReference type="ChEBI" id="CHEBI:29105"/>
    </ligand>
</feature>
<evidence type="ECO:0000256" key="2">
    <source>
        <dbReference type="ARBA" id="ARBA00022491"/>
    </source>
</evidence>
<dbReference type="GO" id="GO:0000976">
    <property type="term" value="F:transcription cis-regulatory region binding"/>
    <property type="evidence" value="ECO:0007669"/>
    <property type="project" value="TreeGrafter"/>
</dbReference>
<evidence type="ECO:0000313" key="9">
    <source>
        <dbReference type="Proteomes" id="UP000563151"/>
    </source>
</evidence>
<dbReference type="SUPFAM" id="SSF46785">
    <property type="entry name" value="Winged helix' DNA-binding domain"/>
    <property type="match status" value="1"/>
</dbReference>
<sequence>MNIEQFFKINNIKVTKGRISIFKILQESDFTVTVEYIYEQCKNKNINIDLSTIYRNLELFNNKGIVDKLNLGDGKYNYIINKNKHKHILECSICHKEVEIDCPLQQVEQIIKNKTGFTVKEEELGIKLKGICEDCMTKKHS</sequence>
<feature type="binding site" evidence="7">
    <location>
        <position position="132"/>
    </location>
    <ligand>
        <name>Zn(2+)</name>
        <dbReference type="ChEBI" id="CHEBI:29105"/>
    </ligand>
</feature>
<dbReference type="GO" id="GO:0003700">
    <property type="term" value="F:DNA-binding transcription factor activity"/>
    <property type="evidence" value="ECO:0007669"/>
    <property type="project" value="InterPro"/>
</dbReference>
<keyword evidence="4" id="KW-0805">Transcription regulation</keyword>
<accession>A0A923E8D1</accession>
<keyword evidence="9" id="KW-1185">Reference proteome</keyword>
<dbReference type="GO" id="GO:1900376">
    <property type="term" value="P:regulation of secondary metabolite biosynthetic process"/>
    <property type="evidence" value="ECO:0007669"/>
    <property type="project" value="TreeGrafter"/>
</dbReference>
<dbReference type="GO" id="GO:0008270">
    <property type="term" value="F:zinc ion binding"/>
    <property type="evidence" value="ECO:0007669"/>
    <property type="project" value="TreeGrafter"/>
</dbReference>
<dbReference type="GO" id="GO:0045892">
    <property type="term" value="P:negative regulation of DNA-templated transcription"/>
    <property type="evidence" value="ECO:0007669"/>
    <property type="project" value="TreeGrafter"/>
</dbReference>
<feature type="binding site" evidence="7">
    <location>
        <position position="94"/>
    </location>
    <ligand>
        <name>Zn(2+)</name>
        <dbReference type="ChEBI" id="CHEBI:29105"/>
    </ligand>
</feature>
<evidence type="ECO:0000256" key="6">
    <source>
        <dbReference type="ARBA" id="ARBA00023163"/>
    </source>
</evidence>
<dbReference type="InterPro" id="IPR036388">
    <property type="entry name" value="WH-like_DNA-bd_sf"/>
</dbReference>
<gene>
    <name evidence="8" type="ORF">HGG79_04960</name>
</gene>
<keyword evidence="7" id="KW-0479">Metal-binding</keyword>
<dbReference type="Gene3D" id="1.10.10.10">
    <property type="entry name" value="Winged helix-like DNA-binding domain superfamily/Winged helix DNA-binding domain"/>
    <property type="match status" value="1"/>
</dbReference>
<evidence type="ECO:0000256" key="4">
    <source>
        <dbReference type="ARBA" id="ARBA00023015"/>
    </source>
</evidence>
<proteinExistence type="inferred from homology"/>
<dbReference type="PANTHER" id="PTHR33202">
    <property type="entry name" value="ZINC UPTAKE REGULATION PROTEIN"/>
    <property type="match status" value="1"/>
</dbReference>
<dbReference type="Pfam" id="PF01475">
    <property type="entry name" value="FUR"/>
    <property type="match status" value="1"/>
</dbReference>
<dbReference type="AlphaFoldDB" id="A0A923E8D1"/>
<comment type="similarity">
    <text evidence="1">Belongs to the Fur family.</text>
</comment>
<feature type="binding site" evidence="7">
    <location>
        <position position="135"/>
    </location>
    <ligand>
        <name>Zn(2+)</name>
        <dbReference type="ChEBI" id="CHEBI:29105"/>
    </ligand>
</feature>
<dbReference type="EMBL" id="JAAZWO010000004">
    <property type="protein sequence ID" value="MBC2397132.1"/>
    <property type="molecule type" value="Genomic_DNA"/>
</dbReference>
<reference evidence="8 9" key="1">
    <citation type="submission" date="2020-04" db="EMBL/GenBank/DDBJ databases">
        <title>Genomic insights into acetone-butanol-ethanol (ABE) fermentation by sequencing solventogenic clostridia strains.</title>
        <authorList>
            <person name="Brown S."/>
        </authorList>
    </citation>
    <scope>NUCLEOTIDE SEQUENCE [LARGE SCALE GENOMIC DNA]</scope>
    <source>
        <strain evidence="8 9">DJ011</strain>
    </source>
</reference>
<keyword evidence="3 7" id="KW-0862">Zinc</keyword>
<dbReference type="InterPro" id="IPR043135">
    <property type="entry name" value="Fur_C"/>
</dbReference>
<name>A0A923E8D1_CLOTT</name>
<comment type="cofactor">
    <cofactor evidence="7">
        <name>Zn(2+)</name>
        <dbReference type="ChEBI" id="CHEBI:29105"/>
    </cofactor>
    <text evidence="7">Binds 1 zinc ion per subunit.</text>
</comment>
<protein>
    <submittedName>
        <fullName evidence="8">Transcriptional repressor</fullName>
    </submittedName>
</protein>
<evidence type="ECO:0000256" key="3">
    <source>
        <dbReference type="ARBA" id="ARBA00022833"/>
    </source>
</evidence>
<evidence type="ECO:0000256" key="7">
    <source>
        <dbReference type="PIRSR" id="PIRSR602481-1"/>
    </source>
</evidence>
<evidence type="ECO:0000256" key="5">
    <source>
        <dbReference type="ARBA" id="ARBA00023125"/>
    </source>
</evidence>
<organism evidence="8 9">
    <name type="scientific">Clostridium tetanomorphum</name>
    <dbReference type="NCBI Taxonomy" id="1553"/>
    <lineage>
        <taxon>Bacteria</taxon>
        <taxon>Bacillati</taxon>
        <taxon>Bacillota</taxon>
        <taxon>Clostridia</taxon>
        <taxon>Eubacteriales</taxon>
        <taxon>Clostridiaceae</taxon>
        <taxon>Clostridium</taxon>
    </lineage>
</organism>
<evidence type="ECO:0000256" key="1">
    <source>
        <dbReference type="ARBA" id="ARBA00007957"/>
    </source>
</evidence>
<keyword evidence="2" id="KW-0678">Repressor</keyword>
<comment type="caution">
    <text evidence="8">The sequence shown here is derived from an EMBL/GenBank/DDBJ whole genome shotgun (WGS) entry which is preliminary data.</text>
</comment>
<dbReference type="Proteomes" id="UP000563151">
    <property type="component" value="Unassembled WGS sequence"/>
</dbReference>
<keyword evidence="6" id="KW-0804">Transcription</keyword>